<organism evidence="2 3">
    <name type="scientific">Erysiphe neolycopersici</name>
    <dbReference type="NCBI Taxonomy" id="212602"/>
    <lineage>
        <taxon>Eukaryota</taxon>
        <taxon>Fungi</taxon>
        <taxon>Dikarya</taxon>
        <taxon>Ascomycota</taxon>
        <taxon>Pezizomycotina</taxon>
        <taxon>Leotiomycetes</taxon>
        <taxon>Erysiphales</taxon>
        <taxon>Erysiphaceae</taxon>
        <taxon>Erysiphe</taxon>
    </lineage>
</organism>
<evidence type="ECO:0000256" key="1">
    <source>
        <dbReference type="SAM" id="SignalP"/>
    </source>
</evidence>
<sequence length="198" mass="22412">MHVFDISSLSIIILFPLLWAGKTVASIKDAYGETNYGIKCRDARFEQHEIYAAAKKLCDARKTDPDLTFISYKANSPKPWKDLLTNNLNFNAKPPFYLIPILKDGSLYPIDTNKKLSFHDPPKLLSDGTNPGDYLLATDYSCRIINVFNDFGPDFGPCRDALFEQHEIYAAAKKLCDARKTMPDLTFKAMEKTFGCRP</sequence>
<accession>A0A420HAK3</accession>
<dbReference type="OrthoDB" id="10429928at2759"/>
<comment type="caution">
    <text evidence="2">The sequence shown here is derived from an EMBL/GenBank/DDBJ whole genome shotgun (WGS) entry which is preliminary data.</text>
</comment>
<keyword evidence="3" id="KW-1185">Reference proteome</keyword>
<evidence type="ECO:0000313" key="2">
    <source>
        <dbReference type="EMBL" id="RKF54441.1"/>
    </source>
</evidence>
<dbReference type="Proteomes" id="UP000286134">
    <property type="component" value="Unassembled WGS sequence"/>
</dbReference>
<feature type="chain" id="PRO_5019264156" evidence="1">
    <location>
        <begin position="26"/>
        <end position="198"/>
    </location>
</feature>
<name>A0A420HAK3_9PEZI</name>
<proteinExistence type="predicted"/>
<feature type="signal peptide" evidence="1">
    <location>
        <begin position="1"/>
        <end position="25"/>
    </location>
</feature>
<dbReference type="AlphaFoldDB" id="A0A420HAK3"/>
<protein>
    <submittedName>
        <fullName evidence="2">Uncharacterized protein</fullName>
    </submittedName>
</protein>
<reference evidence="2 3" key="1">
    <citation type="journal article" date="2018" name="BMC Genomics">
        <title>Comparative genome analyses reveal sequence features reflecting distinct modes of host-adaptation between dicot and monocot powdery mildew.</title>
        <authorList>
            <person name="Wu Y."/>
            <person name="Ma X."/>
            <person name="Pan Z."/>
            <person name="Kale S.D."/>
            <person name="Song Y."/>
            <person name="King H."/>
            <person name="Zhang Q."/>
            <person name="Presley C."/>
            <person name="Deng X."/>
            <person name="Wei C.I."/>
            <person name="Xiao S."/>
        </authorList>
    </citation>
    <scope>NUCLEOTIDE SEQUENCE [LARGE SCALE GENOMIC DNA]</scope>
    <source>
        <strain evidence="2">UMSG2</strain>
    </source>
</reference>
<keyword evidence="1" id="KW-0732">Signal</keyword>
<evidence type="ECO:0000313" key="3">
    <source>
        <dbReference type="Proteomes" id="UP000286134"/>
    </source>
</evidence>
<dbReference type="EMBL" id="MCFK01009757">
    <property type="protein sequence ID" value="RKF54441.1"/>
    <property type="molecule type" value="Genomic_DNA"/>
</dbReference>
<gene>
    <name evidence="2" type="ORF">OnM2_097011</name>
</gene>